<keyword evidence="1" id="KW-0175">Coiled coil</keyword>
<dbReference type="EMBL" id="KQ087251">
    <property type="protein sequence ID" value="KLT39703.1"/>
    <property type="molecule type" value="Genomic_DNA"/>
</dbReference>
<proteinExistence type="predicted"/>
<organism evidence="3 4">
    <name type="scientific">Cutaneotrichosporon oleaginosum</name>
    <dbReference type="NCBI Taxonomy" id="879819"/>
    <lineage>
        <taxon>Eukaryota</taxon>
        <taxon>Fungi</taxon>
        <taxon>Dikarya</taxon>
        <taxon>Basidiomycota</taxon>
        <taxon>Agaricomycotina</taxon>
        <taxon>Tremellomycetes</taxon>
        <taxon>Trichosporonales</taxon>
        <taxon>Trichosporonaceae</taxon>
        <taxon>Cutaneotrichosporon</taxon>
    </lineage>
</organism>
<feature type="region of interest" description="Disordered" evidence="2">
    <location>
        <begin position="1"/>
        <end position="76"/>
    </location>
</feature>
<evidence type="ECO:0000256" key="2">
    <source>
        <dbReference type="SAM" id="MobiDB-lite"/>
    </source>
</evidence>
<dbReference type="GeneID" id="28984798"/>
<name>A0A0J0XF68_9TREE</name>
<dbReference type="PANTHER" id="PTHR33324">
    <property type="entry name" value="EXPRESSED PROTEIN"/>
    <property type="match status" value="1"/>
</dbReference>
<evidence type="ECO:0000313" key="4">
    <source>
        <dbReference type="Proteomes" id="UP000053611"/>
    </source>
</evidence>
<sequence>MYPPQTPQTTTNRQPSIDSTTHARYGSRGRADREISASPSVRQPSMAPLQVPRYVDDDGTEYWKQPTKGVRPRWDNDGYGKGRKAVPSSMELILQFFEADSRNWSRFKAGSSGQKGVSVADNIRQFMIRNRAQWARSPDKIKLHVEDFYRNTFQPALSIANDTGVGEGSKVIFKGQTWEIQDLSEDLEKMCPRFKRWRDVIGDKTAVYRDLTGSIDTLASNSDTLGSFGLSLGRAGARDGDAVLIDEEDVYEYLDDPETDVDADSVVSGTPAPPRSLRSLPGSYSSQHEDSASSLASGSSRKSGRSSAMEIKAFGLETEKRFLATDEWRERKLQLMERQLRQAEELAQRQAEKEARDELFKVKQLWTTSYAAVASHLGHEQAVEHARLMSGFDERTQTMYRGPT</sequence>
<keyword evidence="4" id="KW-1185">Reference proteome</keyword>
<dbReference type="AlphaFoldDB" id="A0A0J0XF68"/>
<dbReference type="Proteomes" id="UP000053611">
    <property type="component" value="Unassembled WGS sequence"/>
</dbReference>
<dbReference type="PANTHER" id="PTHR33324:SF2">
    <property type="entry name" value="MYB_SANT-LIKE DNA-BINDING DOMAIN-CONTAINING PROTEIN"/>
    <property type="match status" value="1"/>
</dbReference>
<gene>
    <name evidence="3" type="ORF">CC85DRAFT_288274</name>
</gene>
<reference evidence="3 4" key="1">
    <citation type="submission" date="2015-03" db="EMBL/GenBank/DDBJ databases">
        <title>Genomics and transcriptomics of the oil-accumulating basidiomycete yeast T. oleaginosus allow insights into substrate utilization and the diverse evolutionary trajectories of mating systems in fungi.</title>
        <authorList>
            <consortium name="DOE Joint Genome Institute"/>
            <person name="Kourist R."/>
            <person name="Kracht O."/>
            <person name="Bracharz F."/>
            <person name="Lipzen A."/>
            <person name="Nolan M."/>
            <person name="Ohm R."/>
            <person name="Grigoriev I."/>
            <person name="Sun S."/>
            <person name="Heitman J."/>
            <person name="Bruck T."/>
            <person name="Nowrousian M."/>
        </authorList>
    </citation>
    <scope>NUCLEOTIDE SEQUENCE [LARGE SCALE GENOMIC DNA]</scope>
    <source>
        <strain evidence="3 4">IBC0246</strain>
    </source>
</reference>
<feature type="compositionally biased region" description="Low complexity" evidence="2">
    <location>
        <begin position="292"/>
        <end position="306"/>
    </location>
</feature>
<accession>A0A0J0XF68</accession>
<feature type="coiled-coil region" evidence="1">
    <location>
        <begin position="329"/>
        <end position="356"/>
    </location>
</feature>
<protein>
    <submittedName>
        <fullName evidence="3">Uncharacterized protein</fullName>
    </submittedName>
</protein>
<evidence type="ECO:0000313" key="3">
    <source>
        <dbReference type="EMBL" id="KLT39703.1"/>
    </source>
</evidence>
<feature type="region of interest" description="Disordered" evidence="2">
    <location>
        <begin position="257"/>
        <end position="306"/>
    </location>
</feature>
<evidence type="ECO:0000256" key="1">
    <source>
        <dbReference type="SAM" id="Coils"/>
    </source>
</evidence>